<keyword evidence="1" id="KW-0812">Transmembrane</keyword>
<name>A0A3E0U853_9GAMM</name>
<dbReference type="Proteomes" id="UP000256899">
    <property type="component" value="Unassembled WGS sequence"/>
</dbReference>
<dbReference type="NCBIfam" id="NF037970">
    <property type="entry name" value="vanZ_1"/>
    <property type="match status" value="1"/>
</dbReference>
<protein>
    <recommendedName>
        <fullName evidence="2">VanZ-like domain-containing protein</fullName>
    </recommendedName>
</protein>
<dbReference type="EMBL" id="QUOT01000001">
    <property type="protein sequence ID" value="REL32072.1"/>
    <property type="molecule type" value="Genomic_DNA"/>
</dbReference>
<organism evidence="3 4">
    <name type="scientific">Thalassotalea euphylliae</name>
    <dbReference type="NCBI Taxonomy" id="1655234"/>
    <lineage>
        <taxon>Bacteria</taxon>
        <taxon>Pseudomonadati</taxon>
        <taxon>Pseudomonadota</taxon>
        <taxon>Gammaproteobacteria</taxon>
        <taxon>Alteromonadales</taxon>
        <taxon>Colwelliaceae</taxon>
        <taxon>Thalassotalea</taxon>
    </lineage>
</organism>
<feature type="domain" description="VanZ-like" evidence="2">
    <location>
        <begin position="9"/>
        <end position="76"/>
    </location>
</feature>
<gene>
    <name evidence="3" type="ORF">DXX94_15855</name>
</gene>
<keyword evidence="1" id="KW-0472">Membrane</keyword>
<feature type="transmembrane region" description="Helical" evidence="1">
    <location>
        <begin position="61"/>
        <end position="81"/>
    </location>
</feature>
<dbReference type="Pfam" id="PF04892">
    <property type="entry name" value="VanZ"/>
    <property type="match status" value="1"/>
</dbReference>
<evidence type="ECO:0000313" key="3">
    <source>
        <dbReference type="EMBL" id="REL32072.1"/>
    </source>
</evidence>
<keyword evidence="1" id="KW-1133">Transmembrane helix</keyword>
<comment type="caution">
    <text evidence="3">The sequence shown here is derived from an EMBL/GenBank/DDBJ whole genome shotgun (WGS) entry which is preliminary data.</text>
</comment>
<evidence type="ECO:0000256" key="1">
    <source>
        <dbReference type="SAM" id="Phobius"/>
    </source>
</evidence>
<sequence>MSNTQIDTIGHAIGFFVLTWLLSNLFKLPAWPLTIALIGYAALSEVAQYSLGFRNGEFKDFVGDTIGILLFMLLKLLWLVYGPANTSCVENQSKSQMKV</sequence>
<accession>A0A3E0U853</accession>
<dbReference type="AlphaFoldDB" id="A0A3E0U853"/>
<dbReference type="InterPro" id="IPR006976">
    <property type="entry name" value="VanZ-like"/>
</dbReference>
<proteinExistence type="predicted"/>
<reference evidence="4" key="1">
    <citation type="submission" date="2018-08" db="EMBL/GenBank/DDBJ databases">
        <title>Thalassotalea euphylliae genome.</title>
        <authorList>
            <person name="Summers S."/>
            <person name="Rice S.A."/>
            <person name="Freckelton M.L."/>
            <person name="Nedved B.T."/>
            <person name="Hadfield M.G."/>
        </authorList>
    </citation>
    <scope>NUCLEOTIDE SEQUENCE [LARGE SCALE GENOMIC DNA]</scope>
    <source>
        <strain evidence="4">H3</strain>
    </source>
</reference>
<evidence type="ECO:0000313" key="4">
    <source>
        <dbReference type="Proteomes" id="UP000256899"/>
    </source>
</evidence>
<keyword evidence="4" id="KW-1185">Reference proteome</keyword>
<evidence type="ECO:0000259" key="2">
    <source>
        <dbReference type="Pfam" id="PF04892"/>
    </source>
</evidence>